<gene>
    <name evidence="1" type="ORF">SAMN05444276_10693</name>
</gene>
<dbReference type="InterPro" id="IPR006522">
    <property type="entry name" value="Phage_virion_morphogenesis"/>
</dbReference>
<dbReference type="AlphaFoldDB" id="A0A1H3BN30"/>
<keyword evidence="2" id="KW-1185">Reference proteome</keyword>
<proteinExistence type="predicted"/>
<dbReference type="Proteomes" id="UP000182944">
    <property type="component" value="Unassembled WGS sequence"/>
</dbReference>
<dbReference type="RefSeq" id="WP_052171715.1">
    <property type="nucleotide sequence ID" value="NZ_FNNA01000006.1"/>
</dbReference>
<dbReference type="STRING" id="1545044.SAMN05444276_10693"/>
<sequence length="163" mass="17194">MEGRIEFRDGALKDALHEIGQRAADLTPLMDMIGSQLVSSAQSRIGGSNIGPDGVPWPPSLRAREDGGRTLYDTGRLRESIVSAASAREVEVGSNLPYAGIHQFGGEIVPKVAGALSFRLANGQFVTCGKVTIPARPYLGISDEDQAQLTDVALAYLAGDDVA</sequence>
<dbReference type="EMBL" id="FNNA01000006">
    <property type="protein sequence ID" value="SDX43247.1"/>
    <property type="molecule type" value="Genomic_DNA"/>
</dbReference>
<evidence type="ECO:0000313" key="2">
    <source>
        <dbReference type="Proteomes" id="UP000182944"/>
    </source>
</evidence>
<name>A0A1H3BN30_9RHOB</name>
<reference evidence="2" key="1">
    <citation type="submission" date="2016-10" db="EMBL/GenBank/DDBJ databases">
        <authorList>
            <person name="Varghese N."/>
            <person name="Submissions S."/>
        </authorList>
    </citation>
    <scope>NUCLEOTIDE SEQUENCE [LARGE SCALE GENOMIC DNA]</scope>
    <source>
        <strain evidence="2">DSM 29303</strain>
    </source>
</reference>
<dbReference type="NCBIfam" id="TIGR01635">
    <property type="entry name" value="tail_comp_S"/>
    <property type="match status" value="1"/>
</dbReference>
<evidence type="ECO:0000313" key="1">
    <source>
        <dbReference type="EMBL" id="SDX43247.1"/>
    </source>
</evidence>
<dbReference type="Pfam" id="PF05069">
    <property type="entry name" value="Phage_tail_S"/>
    <property type="match status" value="1"/>
</dbReference>
<accession>A0A1H3BN30</accession>
<dbReference type="OrthoDB" id="2081253at2"/>
<organism evidence="1 2">
    <name type="scientific">Paracoccus sanguinis</name>
    <dbReference type="NCBI Taxonomy" id="1545044"/>
    <lineage>
        <taxon>Bacteria</taxon>
        <taxon>Pseudomonadati</taxon>
        <taxon>Pseudomonadota</taxon>
        <taxon>Alphaproteobacteria</taxon>
        <taxon>Rhodobacterales</taxon>
        <taxon>Paracoccaceae</taxon>
        <taxon>Paracoccus</taxon>
    </lineage>
</organism>
<protein>
    <submittedName>
        <fullName evidence="1">Phage virion morphogenesis (Putative tail completion) protein</fullName>
    </submittedName>
</protein>